<protein>
    <submittedName>
        <fullName evidence="1">Uncharacterized protein</fullName>
    </submittedName>
</protein>
<evidence type="ECO:0000313" key="1">
    <source>
        <dbReference type="EMBL" id="GAA5228978.1"/>
    </source>
</evidence>
<organism evidence="1 2">
    <name type="scientific">Paeniglutamicibacter antarcticus</name>
    <dbReference type="NCBI Taxonomy" id="494023"/>
    <lineage>
        <taxon>Bacteria</taxon>
        <taxon>Bacillati</taxon>
        <taxon>Actinomycetota</taxon>
        <taxon>Actinomycetes</taxon>
        <taxon>Micrococcales</taxon>
        <taxon>Micrococcaceae</taxon>
        <taxon>Paeniglutamicibacter</taxon>
    </lineage>
</organism>
<accession>A0ABP9TRP6</accession>
<reference evidence="2" key="1">
    <citation type="journal article" date="2019" name="Int. J. Syst. Evol. Microbiol.">
        <title>The Global Catalogue of Microorganisms (GCM) 10K type strain sequencing project: providing services to taxonomists for standard genome sequencing and annotation.</title>
        <authorList>
            <consortium name="The Broad Institute Genomics Platform"/>
            <consortium name="The Broad Institute Genome Sequencing Center for Infectious Disease"/>
            <person name="Wu L."/>
            <person name="Ma J."/>
        </authorList>
    </citation>
    <scope>NUCLEOTIDE SEQUENCE [LARGE SCALE GENOMIC DNA]</scope>
    <source>
        <strain evidence="2">JCM 18952</strain>
    </source>
</reference>
<evidence type="ECO:0000313" key="2">
    <source>
        <dbReference type="Proteomes" id="UP001501257"/>
    </source>
</evidence>
<dbReference type="EMBL" id="BAABLK010000092">
    <property type="protein sequence ID" value="GAA5228978.1"/>
    <property type="molecule type" value="Genomic_DNA"/>
</dbReference>
<gene>
    <name evidence="1" type="ORF">GCM10025778_35170</name>
</gene>
<dbReference type="Proteomes" id="UP001501257">
    <property type="component" value="Unassembled WGS sequence"/>
</dbReference>
<proteinExistence type="predicted"/>
<keyword evidence="2" id="KW-1185">Reference proteome</keyword>
<comment type="caution">
    <text evidence="1">The sequence shown here is derived from an EMBL/GenBank/DDBJ whole genome shotgun (WGS) entry which is preliminary data.</text>
</comment>
<name>A0ABP9TRP6_9MICC</name>
<sequence>MTYLDHTTGFSKQTASFDLQPNAFSDMSLVDHDAVGTPGLARGPVELNDALQRTFFWGPKKHNGDRYPSG</sequence>